<evidence type="ECO:0000256" key="1">
    <source>
        <dbReference type="ARBA" id="ARBA00004651"/>
    </source>
</evidence>
<protein>
    <submittedName>
        <fullName evidence="8">Sulfatase</fullName>
    </submittedName>
</protein>
<accession>D0LLG5</accession>
<dbReference type="InterPro" id="IPR017850">
    <property type="entry name" value="Alkaline_phosphatase_core_sf"/>
</dbReference>
<comment type="subcellular location">
    <subcellularLocation>
        <location evidence="1">Cell membrane</location>
        <topology evidence="1">Multi-pass membrane protein</topology>
    </subcellularLocation>
</comment>
<feature type="transmembrane region" description="Helical" evidence="6">
    <location>
        <begin position="68"/>
        <end position="87"/>
    </location>
</feature>
<evidence type="ECO:0000256" key="6">
    <source>
        <dbReference type="SAM" id="Phobius"/>
    </source>
</evidence>
<evidence type="ECO:0000256" key="3">
    <source>
        <dbReference type="ARBA" id="ARBA00022692"/>
    </source>
</evidence>
<dbReference type="PANTHER" id="PTHR47371:SF3">
    <property type="entry name" value="PHOSPHOGLYCEROL TRANSFERASE I"/>
    <property type="match status" value="1"/>
</dbReference>
<dbReference type="EMBL" id="CP001804">
    <property type="protein sequence ID" value="ACY13182.1"/>
    <property type="molecule type" value="Genomic_DNA"/>
</dbReference>
<dbReference type="InterPro" id="IPR050448">
    <property type="entry name" value="OpgB/LTA_synthase_biosynth"/>
</dbReference>
<dbReference type="GO" id="GO:0005886">
    <property type="term" value="C:plasma membrane"/>
    <property type="evidence" value="ECO:0007669"/>
    <property type="project" value="UniProtKB-SubCell"/>
</dbReference>
<keyword evidence="5 6" id="KW-0472">Membrane</keyword>
<evidence type="ECO:0000256" key="2">
    <source>
        <dbReference type="ARBA" id="ARBA00022475"/>
    </source>
</evidence>
<keyword evidence="3 6" id="KW-0812">Transmembrane</keyword>
<dbReference type="SUPFAM" id="SSF53649">
    <property type="entry name" value="Alkaline phosphatase-like"/>
    <property type="match status" value="1"/>
</dbReference>
<dbReference type="RefSeq" id="WP_012825809.1">
    <property type="nucleotide sequence ID" value="NC_013440.1"/>
</dbReference>
<evidence type="ECO:0000259" key="7">
    <source>
        <dbReference type="Pfam" id="PF00884"/>
    </source>
</evidence>
<keyword evidence="9" id="KW-1185">Reference proteome</keyword>
<dbReference type="STRING" id="502025.Hoch_0544"/>
<dbReference type="HOGENOM" id="CLU_018391_0_0_7"/>
<dbReference type="InterPro" id="IPR000917">
    <property type="entry name" value="Sulfatase_N"/>
</dbReference>
<evidence type="ECO:0000313" key="9">
    <source>
        <dbReference type="Proteomes" id="UP000001880"/>
    </source>
</evidence>
<proteinExistence type="predicted"/>
<dbReference type="AlphaFoldDB" id="D0LLG5"/>
<feature type="transmembrane region" description="Helical" evidence="6">
    <location>
        <begin position="12"/>
        <end position="30"/>
    </location>
</feature>
<evidence type="ECO:0000256" key="4">
    <source>
        <dbReference type="ARBA" id="ARBA00022989"/>
    </source>
</evidence>
<keyword evidence="2" id="KW-1003">Cell membrane</keyword>
<dbReference type="PANTHER" id="PTHR47371">
    <property type="entry name" value="LIPOTEICHOIC ACID SYNTHASE"/>
    <property type="match status" value="1"/>
</dbReference>
<dbReference type="OrthoDB" id="5363296at2"/>
<feature type="transmembrane region" description="Helical" evidence="6">
    <location>
        <begin position="120"/>
        <end position="142"/>
    </location>
</feature>
<evidence type="ECO:0000256" key="5">
    <source>
        <dbReference type="ARBA" id="ARBA00023136"/>
    </source>
</evidence>
<evidence type="ECO:0000313" key="8">
    <source>
        <dbReference type="EMBL" id="ACY13182.1"/>
    </source>
</evidence>
<feature type="transmembrane region" description="Helical" evidence="6">
    <location>
        <begin position="42"/>
        <end position="61"/>
    </location>
</feature>
<dbReference type="Gene3D" id="3.40.720.10">
    <property type="entry name" value="Alkaline Phosphatase, subunit A"/>
    <property type="match status" value="1"/>
</dbReference>
<organism evidence="8 9">
    <name type="scientific">Haliangium ochraceum (strain DSM 14365 / JCM 11303 / SMP-2)</name>
    <dbReference type="NCBI Taxonomy" id="502025"/>
    <lineage>
        <taxon>Bacteria</taxon>
        <taxon>Pseudomonadati</taxon>
        <taxon>Myxococcota</taxon>
        <taxon>Polyangia</taxon>
        <taxon>Haliangiales</taxon>
        <taxon>Kofleriaceae</taxon>
        <taxon>Haliangium</taxon>
    </lineage>
</organism>
<dbReference type="eggNOG" id="COG3119">
    <property type="taxonomic scope" value="Bacteria"/>
</dbReference>
<feature type="transmembrane region" description="Helical" evidence="6">
    <location>
        <begin position="157"/>
        <end position="176"/>
    </location>
</feature>
<sequence length="539" mass="60173">MDRRTLTDPITTALALVFLHLAIAIFYWLAAPAPATLLAPTWEILGLVGVLLLVGWIGTVVQIRGLDSVLTVLVLAYFVLGLAQGFARREFGYDVIVALHAPYVPELFRMLYNGETLGMFLLYCALLAVVLIALLAGIYAAVRKLVQQSASTRRSRLLIGGGVAVYAAITIPLFGIQGPLTKNLIEQVDLAVNLDQRIDETARRIELETAWIKQRNPFAKLDKPPRILLFIIESYGRALYDDEDFANFQKLAQASADKLAEGGYAVRSRYLTAPVFGGSSWLSDTALLCGVRIPDQKHFRGMHASHAKCLPHILDDAGYHTVVAAPNTKTLDGTFDEGLGFETIYYRENLAYQGPRFGWSFMPDQYAIQRVHEDVLAKGGERPEFVTYILTSSHHPWNKLPPLIDQWDEIGDGAIFSKRRPRRFSNSFVGGRQVKKAFMASIEYSFETVIEYLLRLDDRETIIVITGDHQPRTPIADLNTDPWDVPFHIISRNPALVERFASAGYEATLEPRSDAPAQGSEGFLLQLFRAFSDADTNRR</sequence>
<dbReference type="KEGG" id="hoh:Hoch_0544"/>
<name>D0LLG5_HALO1</name>
<keyword evidence="4 6" id="KW-1133">Transmembrane helix</keyword>
<dbReference type="Pfam" id="PF00884">
    <property type="entry name" value="Sulfatase"/>
    <property type="match status" value="1"/>
</dbReference>
<dbReference type="Proteomes" id="UP000001880">
    <property type="component" value="Chromosome"/>
</dbReference>
<reference evidence="8 9" key="1">
    <citation type="journal article" date="2010" name="Stand. Genomic Sci.">
        <title>Complete genome sequence of Haliangium ochraceum type strain (SMP-2).</title>
        <authorList>
            <consortium name="US DOE Joint Genome Institute (JGI-PGF)"/>
            <person name="Ivanova N."/>
            <person name="Daum C."/>
            <person name="Lang E."/>
            <person name="Abt B."/>
            <person name="Kopitz M."/>
            <person name="Saunders E."/>
            <person name="Lapidus A."/>
            <person name="Lucas S."/>
            <person name="Glavina Del Rio T."/>
            <person name="Nolan M."/>
            <person name="Tice H."/>
            <person name="Copeland A."/>
            <person name="Cheng J.F."/>
            <person name="Chen F."/>
            <person name="Bruce D."/>
            <person name="Goodwin L."/>
            <person name="Pitluck S."/>
            <person name="Mavromatis K."/>
            <person name="Pati A."/>
            <person name="Mikhailova N."/>
            <person name="Chen A."/>
            <person name="Palaniappan K."/>
            <person name="Land M."/>
            <person name="Hauser L."/>
            <person name="Chang Y.J."/>
            <person name="Jeffries C.D."/>
            <person name="Detter J.C."/>
            <person name="Brettin T."/>
            <person name="Rohde M."/>
            <person name="Goker M."/>
            <person name="Bristow J."/>
            <person name="Markowitz V."/>
            <person name="Eisen J.A."/>
            <person name="Hugenholtz P."/>
            <person name="Kyrpides N.C."/>
            <person name="Klenk H.P."/>
        </authorList>
    </citation>
    <scope>NUCLEOTIDE SEQUENCE [LARGE SCALE GENOMIC DNA]</scope>
    <source>
        <strain evidence="9">DSM 14365 / CIP 107738 / JCM 11303 / AJ 13395 / SMP-2</strain>
    </source>
</reference>
<feature type="domain" description="Sulfatase N-terminal" evidence="7">
    <location>
        <begin position="304"/>
        <end position="473"/>
    </location>
</feature>
<gene>
    <name evidence="8" type="ordered locus">Hoch_0544</name>
</gene>